<feature type="region of interest" description="Disordered" evidence="1">
    <location>
        <begin position="115"/>
        <end position="135"/>
    </location>
</feature>
<dbReference type="InterPro" id="IPR021109">
    <property type="entry name" value="Peptidase_aspartic_dom_sf"/>
</dbReference>
<dbReference type="PANTHER" id="PTHR15503:SF22">
    <property type="entry name" value="TRANSPOSON TY3-I GAG POLYPROTEIN"/>
    <property type="match status" value="1"/>
</dbReference>
<proteinExistence type="predicted"/>
<evidence type="ECO:0000313" key="3">
    <source>
        <dbReference type="EMBL" id="POM68500.1"/>
    </source>
</evidence>
<dbReference type="InterPro" id="IPR005162">
    <property type="entry name" value="Retrotrans_gag_dom"/>
</dbReference>
<accession>A0A2P4XSG8</accession>
<evidence type="ECO:0000313" key="4">
    <source>
        <dbReference type="Proteomes" id="UP000237271"/>
    </source>
</evidence>
<dbReference type="PANTHER" id="PTHR15503">
    <property type="entry name" value="LDOC1 RELATED"/>
    <property type="match status" value="1"/>
</dbReference>
<feature type="domain" description="Retrotransposon gag" evidence="2">
    <location>
        <begin position="7"/>
        <end position="77"/>
    </location>
</feature>
<feature type="compositionally biased region" description="Polar residues" evidence="1">
    <location>
        <begin position="115"/>
        <end position="126"/>
    </location>
</feature>
<organism evidence="3 4">
    <name type="scientific">Phytophthora palmivora</name>
    <dbReference type="NCBI Taxonomy" id="4796"/>
    <lineage>
        <taxon>Eukaryota</taxon>
        <taxon>Sar</taxon>
        <taxon>Stramenopiles</taxon>
        <taxon>Oomycota</taxon>
        <taxon>Peronosporomycetes</taxon>
        <taxon>Peronosporales</taxon>
        <taxon>Peronosporaceae</taxon>
        <taxon>Phytophthora</taxon>
    </lineage>
</organism>
<evidence type="ECO:0000256" key="1">
    <source>
        <dbReference type="SAM" id="MobiDB-lite"/>
    </source>
</evidence>
<dbReference type="EMBL" id="NCKW01008178">
    <property type="protein sequence ID" value="POM68500.1"/>
    <property type="molecule type" value="Genomic_DNA"/>
</dbReference>
<dbReference type="OrthoDB" id="117025at2759"/>
<dbReference type="Proteomes" id="UP000237271">
    <property type="component" value="Unassembled WGS sequence"/>
</dbReference>
<dbReference type="Pfam" id="PF03732">
    <property type="entry name" value="Retrotrans_gag"/>
    <property type="match status" value="1"/>
</dbReference>
<gene>
    <name evidence="3" type="ORF">PHPALM_15337</name>
</gene>
<dbReference type="Gene3D" id="2.40.70.10">
    <property type="entry name" value="Acid Proteases"/>
    <property type="match status" value="1"/>
</dbReference>
<feature type="region of interest" description="Disordered" evidence="1">
    <location>
        <begin position="188"/>
        <end position="220"/>
    </location>
</feature>
<reference evidence="3 4" key="1">
    <citation type="journal article" date="2017" name="Genome Biol. Evol.">
        <title>Phytophthora megakarya and P. palmivora, closely related causal agents of cacao black pod rot, underwent increases in genome sizes and gene numbers by different mechanisms.</title>
        <authorList>
            <person name="Ali S.S."/>
            <person name="Shao J."/>
            <person name="Lary D.J."/>
            <person name="Kronmiller B."/>
            <person name="Shen D."/>
            <person name="Strem M.D."/>
            <person name="Amoako-Attah I."/>
            <person name="Akrofi A.Y."/>
            <person name="Begoude B.A."/>
            <person name="Ten Hoopen G.M."/>
            <person name="Coulibaly K."/>
            <person name="Kebe B.I."/>
            <person name="Melnick R.L."/>
            <person name="Guiltinan M.J."/>
            <person name="Tyler B.M."/>
            <person name="Meinhardt L.W."/>
            <person name="Bailey B.A."/>
        </authorList>
    </citation>
    <scope>NUCLEOTIDE SEQUENCE [LARGE SCALE GENOMIC DNA]</scope>
    <source>
        <strain evidence="4">sbr112.9</strain>
    </source>
</reference>
<evidence type="ECO:0000259" key="2">
    <source>
        <dbReference type="Pfam" id="PF03732"/>
    </source>
</evidence>
<protein>
    <submittedName>
        <fullName evidence="3">Gag protein</fullName>
    </submittedName>
</protein>
<comment type="caution">
    <text evidence="3">The sequence shown here is derived from an EMBL/GenBank/DDBJ whole genome shotgun (WGS) entry which is preliminary data.</text>
</comment>
<dbReference type="InterPro" id="IPR032567">
    <property type="entry name" value="RTL1-rel"/>
</dbReference>
<feature type="non-terminal residue" evidence="3">
    <location>
        <position position="343"/>
    </location>
</feature>
<name>A0A2P4XSG8_9STRA</name>
<sequence>MTTPGCFTTWAQLCEHLRAAFLPTSYEYHQRSRFLACKHGKRELRENIQEMRVLAISLVGNPLLEHIKVTVFMDGLKVGPSRTQLFRVHANTMEEAIQIALQEEYSHRQARSPTSVWQGHSASSGALQGAPAAGASTGPVPMELGTAVQSSFRCYGCGKLGHIERVYPAGGQRKFLLNGLEGPVAEATTQETGEQAGRPTGEDLSPHGRSAGGARHGGLAPESLGALEMRKSSDPFRILIDSGASTNFSRRQTVAHDGDKYADALLESEGRGQVSVRLADGTVVNVPGVRMDLAVKFEDFDSTESFLVLDMDKYDLILGIPRLEKHEPWVDWRGKAIGASRPA</sequence>
<keyword evidence="4" id="KW-1185">Reference proteome</keyword>
<dbReference type="AlphaFoldDB" id="A0A2P4XSG8"/>
<dbReference type="CDD" id="cd00303">
    <property type="entry name" value="retropepsin_like"/>
    <property type="match status" value="1"/>
</dbReference>